<evidence type="ECO:0000256" key="3">
    <source>
        <dbReference type="ARBA" id="ARBA00022989"/>
    </source>
</evidence>
<evidence type="ECO:0000256" key="4">
    <source>
        <dbReference type="ARBA" id="ARBA00023136"/>
    </source>
</evidence>
<organism evidence="6 7">
    <name type="scientific">Candidatus Acidulodesulfobacterium ferriphilum</name>
    <dbReference type="NCBI Taxonomy" id="2597223"/>
    <lineage>
        <taxon>Bacteria</taxon>
        <taxon>Deltaproteobacteria</taxon>
        <taxon>Candidatus Acidulodesulfobacterales</taxon>
        <taxon>Candidatus Acidulodesulfobacterium</taxon>
    </lineage>
</organism>
<reference evidence="6 7" key="1">
    <citation type="submission" date="2019-01" db="EMBL/GenBank/DDBJ databases">
        <title>Insights into ecological role of a new deltaproteobacterial order Candidatus Sinidesulfobacterales (Sva0485) by metagenomics and metatranscriptomics.</title>
        <authorList>
            <person name="Tan S."/>
            <person name="Liu J."/>
            <person name="Fang Y."/>
            <person name="Hedlund B.P."/>
            <person name="Lian Z.H."/>
            <person name="Huang L.Y."/>
            <person name="Li J.T."/>
            <person name="Huang L.N."/>
            <person name="Li W.J."/>
            <person name="Jiang H.C."/>
            <person name="Dong H.L."/>
            <person name="Shu W.S."/>
        </authorList>
    </citation>
    <scope>NUCLEOTIDE SEQUENCE [LARGE SCALE GENOMIC DNA]</scope>
    <source>
        <strain evidence="6">AP3</strain>
    </source>
</reference>
<feature type="transmembrane region" description="Helical" evidence="5">
    <location>
        <begin position="12"/>
        <end position="32"/>
    </location>
</feature>
<keyword evidence="4 5" id="KW-0472">Membrane</keyword>
<evidence type="ECO:0000256" key="2">
    <source>
        <dbReference type="ARBA" id="ARBA00022692"/>
    </source>
</evidence>
<dbReference type="AlphaFoldDB" id="A0A519BAN6"/>
<dbReference type="Pfam" id="PF13103">
    <property type="entry name" value="TonB_2"/>
    <property type="match status" value="1"/>
</dbReference>
<keyword evidence="3 5" id="KW-1133">Transmembrane helix</keyword>
<dbReference type="Proteomes" id="UP000320813">
    <property type="component" value="Unassembled WGS sequence"/>
</dbReference>
<dbReference type="NCBIfam" id="TIGR01352">
    <property type="entry name" value="tonB_Cterm"/>
    <property type="match status" value="1"/>
</dbReference>
<dbReference type="GO" id="GO:0016020">
    <property type="term" value="C:membrane"/>
    <property type="evidence" value="ECO:0007669"/>
    <property type="project" value="UniProtKB-SubCell"/>
</dbReference>
<dbReference type="EMBL" id="SGBD01000003">
    <property type="protein sequence ID" value="RZD14345.1"/>
    <property type="molecule type" value="Genomic_DNA"/>
</dbReference>
<keyword evidence="2 5" id="KW-0812">Transmembrane</keyword>
<evidence type="ECO:0000256" key="1">
    <source>
        <dbReference type="ARBA" id="ARBA00004167"/>
    </source>
</evidence>
<gene>
    <name evidence="6" type="ORF">EVJ47_06680</name>
</gene>
<dbReference type="Gene3D" id="3.30.1150.10">
    <property type="match status" value="1"/>
</dbReference>
<evidence type="ECO:0000313" key="6">
    <source>
        <dbReference type="EMBL" id="RZD14345.1"/>
    </source>
</evidence>
<comment type="caution">
    <text evidence="6">The sequence shown here is derived from an EMBL/GenBank/DDBJ whole genome shotgun (WGS) entry which is preliminary data.</text>
</comment>
<evidence type="ECO:0000256" key="5">
    <source>
        <dbReference type="SAM" id="Phobius"/>
    </source>
</evidence>
<evidence type="ECO:0000313" key="7">
    <source>
        <dbReference type="Proteomes" id="UP000320813"/>
    </source>
</evidence>
<name>A0A519BAN6_9DELT</name>
<comment type="subcellular location">
    <subcellularLocation>
        <location evidence="1">Membrane</location>
        <topology evidence="1">Single-pass membrane protein</topology>
    </subcellularLocation>
</comment>
<sequence length="256" mass="28130">MFNENRSGIGKYYIYSILFHAALIGLIIYLGIRFKPEIESIGSKVVVSVVSSVPGPPASVKAILKPPVPKIKRQIISKPAQAKKPVQLPVTKKPSSMVYPKKVLPKSVPVKRYVKRQAPVPAVNSSVYTNLHNMISLNNAYSKVQESLIRGNIHNFQGYVNKIVSIITSHFDISLSKYLHYKSVVAFQISASGRIYGVRLAKSSGNGYFDSQSIEAVKLSSPLPSPPKGFMSFMNSKNAGEGALIAFNPREILKNK</sequence>
<accession>A0A519BAN6</accession>
<protein>
    <submittedName>
        <fullName evidence="6">TonB family protein</fullName>
    </submittedName>
</protein>
<proteinExistence type="predicted"/>
<dbReference type="InterPro" id="IPR006260">
    <property type="entry name" value="TonB/TolA_C"/>
</dbReference>
<dbReference type="SUPFAM" id="SSF74653">
    <property type="entry name" value="TolA/TonB C-terminal domain"/>
    <property type="match status" value="1"/>
</dbReference>